<reference evidence="1 2" key="1">
    <citation type="submission" date="2020-07" db="EMBL/GenBank/DDBJ databases">
        <title>Sequencing the genomes of 1000 actinobacteria strains.</title>
        <authorList>
            <person name="Klenk H.-P."/>
        </authorList>
    </citation>
    <scope>NUCLEOTIDE SEQUENCE [LARGE SCALE GENOMIC DNA]</scope>
    <source>
        <strain evidence="1 2">DSM 15131</strain>
    </source>
</reference>
<gene>
    <name evidence="1" type="ORF">BJ993_002208</name>
</gene>
<accession>A0A7Y9ZIU0</accession>
<sequence>MIGGLVDQARRLDRAERRWLADARDRLRRTRTIAAVAATTKETDR</sequence>
<dbReference type="AlphaFoldDB" id="A0A7Y9ZIU0"/>
<name>A0A7Y9ZIU0_9ACTN</name>
<evidence type="ECO:0000313" key="1">
    <source>
        <dbReference type="EMBL" id="NYI45128.1"/>
    </source>
</evidence>
<evidence type="ECO:0000313" key="2">
    <source>
        <dbReference type="Proteomes" id="UP000562045"/>
    </source>
</evidence>
<dbReference type="Proteomes" id="UP000562045">
    <property type="component" value="Unassembled WGS sequence"/>
</dbReference>
<protein>
    <submittedName>
        <fullName evidence="1">Uncharacterized protein</fullName>
    </submittedName>
</protein>
<proteinExistence type="predicted"/>
<dbReference type="EMBL" id="JACBZM010000001">
    <property type="protein sequence ID" value="NYI45128.1"/>
    <property type="molecule type" value="Genomic_DNA"/>
</dbReference>
<dbReference type="RefSeq" id="WP_179648828.1">
    <property type="nucleotide sequence ID" value="NZ_JACBZM010000001.1"/>
</dbReference>
<organism evidence="1 2">
    <name type="scientific">Nocardioides aromaticivorans</name>
    <dbReference type="NCBI Taxonomy" id="200618"/>
    <lineage>
        <taxon>Bacteria</taxon>
        <taxon>Bacillati</taxon>
        <taxon>Actinomycetota</taxon>
        <taxon>Actinomycetes</taxon>
        <taxon>Propionibacteriales</taxon>
        <taxon>Nocardioidaceae</taxon>
        <taxon>Nocardioides</taxon>
    </lineage>
</organism>
<comment type="caution">
    <text evidence="1">The sequence shown here is derived from an EMBL/GenBank/DDBJ whole genome shotgun (WGS) entry which is preliminary data.</text>
</comment>